<dbReference type="PANTHER" id="PTHR35801:SF1">
    <property type="entry name" value="PHOSPHOSERINE PHOSPHATASE RSBX"/>
    <property type="match status" value="1"/>
</dbReference>
<dbReference type="SUPFAM" id="SSF55874">
    <property type="entry name" value="ATPase domain of HSP90 chaperone/DNA topoisomerase II/histidine kinase"/>
    <property type="match status" value="1"/>
</dbReference>
<dbReference type="InterPro" id="IPR036890">
    <property type="entry name" value="HATPase_C_sf"/>
</dbReference>
<dbReference type="Gene3D" id="3.60.40.10">
    <property type="entry name" value="PPM-type phosphatase domain"/>
    <property type="match status" value="1"/>
</dbReference>
<sequence length="350" mass="37394">MNSGVPIRLLTEQGAGGGSGQVLLLSKLRAVSRRMGFAEVAREQMELVCKEMVTNQVKYAGGAGLIQIWETTHPVTAIDLFAMDFGPGIPNLPRALEDGYTTSGTMGKGLGAIRRLAHESEFYTVPAGVAADAPWHGTAVWARFYPGPRSAAAFQTGQYLRAYQDGPYNGDCLSLDQAGGRLRWLHMDGLGHGAEAQSAVSRSCHVSLHDADLQETLGALSERLRGGRGAVALAGEVDAAGPSARVCGVGDMNAYLVCNGEKRNVTFSPGVLGHAHRSFDKTDMTFPAHALLMTCSDGIRRTWTLGSFPSLWRLHPQLIALLLGQVLGRGNDDKSIFVIRSTPAKGERHG</sequence>
<dbReference type="AlphaFoldDB" id="A0A1V3N8R3"/>
<dbReference type="PANTHER" id="PTHR35801">
    <property type="entry name" value="PHOSPHOSERINE PHOSPHATASE RSBX"/>
    <property type="match status" value="1"/>
</dbReference>
<dbReference type="InterPro" id="IPR036457">
    <property type="entry name" value="PPM-type-like_dom_sf"/>
</dbReference>
<dbReference type="STRING" id="108003.B1C78_16495"/>
<protein>
    <submittedName>
        <fullName evidence="1">Uncharacterized protein</fullName>
    </submittedName>
</protein>
<evidence type="ECO:0000313" key="1">
    <source>
        <dbReference type="EMBL" id="OOG21222.1"/>
    </source>
</evidence>
<name>A0A1V3N8R3_9GAMM</name>
<proteinExistence type="predicted"/>
<keyword evidence="2" id="KW-1185">Reference proteome</keyword>
<dbReference type="Proteomes" id="UP000189462">
    <property type="component" value="Unassembled WGS sequence"/>
</dbReference>
<gene>
    <name evidence="1" type="ORF">B1C78_16495</name>
</gene>
<accession>A0A1V3N8R3</accession>
<dbReference type="InterPro" id="IPR039248">
    <property type="entry name" value="Ptase_RsbX"/>
</dbReference>
<dbReference type="SUPFAM" id="SSF81606">
    <property type="entry name" value="PP2C-like"/>
    <property type="match status" value="1"/>
</dbReference>
<organism evidence="1 2">
    <name type="scientific">Thioalkalivibrio denitrificans</name>
    <dbReference type="NCBI Taxonomy" id="108003"/>
    <lineage>
        <taxon>Bacteria</taxon>
        <taxon>Pseudomonadati</taxon>
        <taxon>Pseudomonadota</taxon>
        <taxon>Gammaproteobacteria</taxon>
        <taxon>Chromatiales</taxon>
        <taxon>Ectothiorhodospiraceae</taxon>
        <taxon>Thioalkalivibrio</taxon>
    </lineage>
</organism>
<evidence type="ECO:0000313" key="2">
    <source>
        <dbReference type="Proteomes" id="UP000189462"/>
    </source>
</evidence>
<comment type="caution">
    <text evidence="1">The sequence shown here is derived from an EMBL/GenBank/DDBJ whole genome shotgun (WGS) entry which is preliminary data.</text>
</comment>
<dbReference type="EMBL" id="MVBK01000134">
    <property type="protein sequence ID" value="OOG21222.1"/>
    <property type="molecule type" value="Genomic_DNA"/>
</dbReference>
<dbReference type="Gene3D" id="3.30.565.10">
    <property type="entry name" value="Histidine kinase-like ATPase, C-terminal domain"/>
    <property type="match status" value="1"/>
</dbReference>
<reference evidence="1 2" key="1">
    <citation type="submission" date="2017-02" db="EMBL/GenBank/DDBJ databases">
        <title>Genomic diversity within the haloalkaliphilic genus Thioalkalivibrio.</title>
        <authorList>
            <person name="Ahn A.-C."/>
            <person name="Meier-Kolthoff J."/>
            <person name="Overmars L."/>
            <person name="Richter M."/>
            <person name="Woyke T."/>
            <person name="Sorokin D.Y."/>
            <person name="Muyzer G."/>
        </authorList>
    </citation>
    <scope>NUCLEOTIDE SEQUENCE [LARGE SCALE GENOMIC DNA]</scope>
    <source>
        <strain evidence="1 2">ALJD</strain>
    </source>
</reference>